<dbReference type="InterPro" id="IPR046480">
    <property type="entry name" value="DUF6573"/>
</dbReference>
<dbReference type="AlphaFoldDB" id="A0A7L6AYT5"/>
<name>A0A7L6AYT5_9GAMM</name>
<dbReference type="EMBL" id="CP059265">
    <property type="protein sequence ID" value="QLQ34183.1"/>
    <property type="molecule type" value="Genomic_DNA"/>
</dbReference>
<protein>
    <submittedName>
        <fullName evidence="1">Uncharacterized protein</fullName>
    </submittedName>
</protein>
<evidence type="ECO:0000313" key="1">
    <source>
        <dbReference type="EMBL" id="QLQ34183.1"/>
    </source>
</evidence>
<sequence length="130" mass="14635">MSVHTRQQLLADGDLVDVTAYSEVRQAGFKVPVALTRAVWHRFVEWENDDVAEAQQDLGQSTAGRLWDVMWMAYLAIRNAPNSGGMLLYELYVIERDGYSTTPRSIKLKLHSGSGDQGEHVITIMLPEED</sequence>
<evidence type="ECO:0000313" key="2">
    <source>
        <dbReference type="Proteomes" id="UP000510621"/>
    </source>
</evidence>
<gene>
    <name evidence="1" type="ORF">HZT40_11285</name>
</gene>
<dbReference type="Pfam" id="PF20213">
    <property type="entry name" value="DUF6573"/>
    <property type="match status" value="1"/>
</dbReference>
<accession>A0A7L6AYT5</accession>
<dbReference type="Proteomes" id="UP000510621">
    <property type="component" value="Chromosome"/>
</dbReference>
<proteinExistence type="predicted"/>
<keyword evidence="2" id="KW-1185">Reference proteome</keyword>
<dbReference type="KEGG" id="this:HZT40_11285"/>
<reference evidence="1" key="1">
    <citation type="submission" date="2020-06" db="EMBL/GenBank/DDBJ databases">
        <title>Analysis procedures for assessing recovery of high quality, complete, closed genomes from Nanopore long read metagenome sequencing.</title>
        <authorList>
            <person name="Bessarab I."/>
            <person name="Arumugam K."/>
            <person name="Haryono M."/>
            <person name="Liu X."/>
            <person name="Roy S."/>
            <person name="Zuniga-Montanez R.E."/>
            <person name="Qiu G."/>
            <person name="Drautz-Moses D.I."/>
            <person name="Law Y.Y."/>
            <person name="Wuertz S."/>
            <person name="Lauro F.M."/>
            <person name="Huson D.H."/>
            <person name="Williams R.B."/>
        </authorList>
    </citation>
    <scope>NUCLEOTIDE SEQUENCE [LARGE SCALE GENOMIC DNA]</scope>
    <source>
        <strain evidence="1">SSD2</strain>
    </source>
</reference>
<organism evidence="1 2">
    <name type="scientific">Candidatus Thiothrix singaporensis</name>
    <dbReference type="NCBI Taxonomy" id="2799669"/>
    <lineage>
        <taxon>Bacteria</taxon>
        <taxon>Pseudomonadati</taxon>
        <taxon>Pseudomonadota</taxon>
        <taxon>Gammaproteobacteria</taxon>
        <taxon>Thiotrichales</taxon>
        <taxon>Thiotrichaceae</taxon>
        <taxon>Thiothrix</taxon>
    </lineage>
</organism>